<evidence type="ECO:0000259" key="4">
    <source>
        <dbReference type="Pfam" id="PF02826"/>
    </source>
</evidence>
<dbReference type="Pfam" id="PF02826">
    <property type="entry name" value="2-Hacid_dh_C"/>
    <property type="match status" value="1"/>
</dbReference>
<evidence type="ECO:0000256" key="3">
    <source>
        <dbReference type="SAM" id="MobiDB-lite"/>
    </source>
</evidence>
<dbReference type="AlphaFoldDB" id="A0A6J6ESD7"/>
<dbReference type="GO" id="GO:0016491">
    <property type="term" value="F:oxidoreductase activity"/>
    <property type="evidence" value="ECO:0007669"/>
    <property type="project" value="UniProtKB-KW"/>
</dbReference>
<sequence length="335" mass="35773">MSVAPDRPAQHRDLPGSSPSVPHRPLTPGPIAVEPMQNAMFVAAVEAGGGTVSPLSNDTRGLVWLSEKRADELTLILQNHPGIEWVQLPWAGVDGFREIFASIDHDTAPVFTSAKGSYAEPVAEHAFALALALQRELPSKSRDAVWQKERTGLSLYGNHVVILGAGGITTELLRLLEPFRVTTTVVRRSNEPLPGATHTITAHELHSVLPSADVVILAAAATPDTHHIIGAPELSLLPSHAVLVNVARGSLLDQDALVASLNADELWGAALDVTDPEPLPEGHPLWQIPRCVITSHSADTPLMTAHLLGTRIERNVRAFLAGTAFIGIVDTRAGY</sequence>
<dbReference type="Gene3D" id="3.40.50.720">
    <property type="entry name" value="NAD(P)-binding Rossmann-like Domain"/>
    <property type="match status" value="2"/>
</dbReference>
<dbReference type="PANTHER" id="PTHR43333:SF1">
    <property type="entry name" value="D-ISOMER SPECIFIC 2-HYDROXYACID DEHYDROGENASE NAD-BINDING DOMAIN-CONTAINING PROTEIN"/>
    <property type="match status" value="1"/>
</dbReference>
<keyword evidence="2" id="KW-0520">NAD</keyword>
<gene>
    <name evidence="5" type="ORF">UFOPK1767_00196</name>
</gene>
<keyword evidence="1" id="KW-0560">Oxidoreductase</keyword>
<feature type="region of interest" description="Disordered" evidence="3">
    <location>
        <begin position="1"/>
        <end position="30"/>
    </location>
</feature>
<dbReference type="InterPro" id="IPR036291">
    <property type="entry name" value="NAD(P)-bd_dom_sf"/>
</dbReference>
<feature type="domain" description="D-isomer specific 2-hydroxyacid dehydrogenase NAD-binding" evidence="4">
    <location>
        <begin position="129"/>
        <end position="298"/>
    </location>
</feature>
<protein>
    <submittedName>
        <fullName evidence="5">Unannotated protein</fullName>
    </submittedName>
</protein>
<name>A0A6J6ESD7_9ZZZZ</name>
<dbReference type="PANTHER" id="PTHR43333">
    <property type="entry name" value="2-HACID_DH_C DOMAIN-CONTAINING PROTEIN"/>
    <property type="match status" value="1"/>
</dbReference>
<dbReference type="SUPFAM" id="SSF51735">
    <property type="entry name" value="NAD(P)-binding Rossmann-fold domains"/>
    <property type="match status" value="1"/>
</dbReference>
<dbReference type="InterPro" id="IPR006140">
    <property type="entry name" value="D-isomer_DH_NAD-bd"/>
</dbReference>
<accession>A0A6J6ESD7</accession>
<evidence type="ECO:0000256" key="2">
    <source>
        <dbReference type="ARBA" id="ARBA00023027"/>
    </source>
</evidence>
<dbReference type="CDD" id="cd12159">
    <property type="entry name" value="2-Hacid_dh_2"/>
    <property type="match status" value="1"/>
</dbReference>
<dbReference type="GO" id="GO:0051287">
    <property type="term" value="F:NAD binding"/>
    <property type="evidence" value="ECO:0007669"/>
    <property type="project" value="InterPro"/>
</dbReference>
<reference evidence="5" key="1">
    <citation type="submission" date="2020-05" db="EMBL/GenBank/DDBJ databases">
        <authorList>
            <person name="Chiriac C."/>
            <person name="Salcher M."/>
            <person name="Ghai R."/>
            <person name="Kavagutti S V."/>
        </authorList>
    </citation>
    <scope>NUCLEOTIDE SEQUENCE</scope>
</reference>
<evidence type="ECO:0000256" key="1">
    <source>
        <dbReference type="ARBA" id="ARBA00023002"/>
    </source>
</evidence>
<evidence type="ECO:0000313" key="5">
    <source>
        <dbReference type="EMBL" id="CAB4579422.1"/>
    </source>
</evidence>
<proteinExistence type="predicted"/>
<organism evidence="5">
    <name type="scientific">freshwater metagenome</name>
    <dbReference type="NCBI Taxonomy" id="449393"/>
    <lineage>
        <taxon>unclassified sequences</taxon>
        <taxon>metagenomes</taxon>
        <taxon>ecological metagenomes</taxon>
    </lineage>
</organism>
<dbReference type="EMBL" id="CAEZTZ010000013">
    <property type="protein sequence ID" value="CAB4579422.1"/>
    <property type="molecule type" value="Genomic_DNA"/>
</dbReference>